<gene>
    <name evidence="1" type="ordered locus">Oter_3633</name>
</gene>
<protein>
    <recommendedName>
        <fullName evidence="3">Methyltransferase type 12</fullName>
    </recommendedName>
</protein>
<evidence type="ECO:0000313" key="2">
    <source>
        <dbReference type="Proteomes" id="UP000007013"/>
    </source>
</evidence>
<dbReference type="AlphaFoldDB" id="B1ZWF8"/>
<evidence type="ECO:0000313" key="1">
    <source>
        <dbReference type="EMBL" id="ACB76910.1"/>
    </source>
</evidence>
<accession>B1ZWF8</accession>
<keyword evidence="2" id="KW-1185">Reference proteome</keyword>
<dbReference type="KEGG" id="ote:Oter_3633"/>
<dbReference type="InterPro" id="IPR029063">
    <property type="entry name" value="SAM-dependent_MTases_sf"/>
</dbReference>
<dbReference type="HOGENOM" id="CLU_1218603_0_0_0"/>
<sequence length="213" mass="24281">MLRAIQPELLDGLPPEHPDALGNRRDLRRLNQLMGNHRWIARTLDRHLRPREYALELGAGQGELTQQLFRRGLRADALDRWPRPAGWPAALAWHQADLQTFDAYDHYPVVFGNLIFHQFDDAQLAALGAQLRRSCRLIVACEPARRKSSQVAYRLLAPLLGFNRVSRHDGHVSIAGGFVGTELPRALGFTPADWALRCRTTWRGAYHFVAIRR</sequence>
<dbReference type="STRING" id="452637.Oter_3633"/>
<evidence type="ECO:0008006" key="3">
    <source>
        <dbReference type="Google" id="ProtNLM"/>
    </source>
</evidence>
<name>B1ZWF8_OPITP</name>
<dbReference type="eggNOG" id="COG0030">
    <property type="taxonomic scope" value="Bacteria"/>
</dbReference>
<proteinExistence type="predicted"/>
<organism evidence="1 2">
    <name type="scientific">Opitutus terrae (strain DSM 11246 / JCM 15787 / PB90-1)</name>
    <dbReference type="NCBI Taxonomy" id="452637"/>
    <lineage>
        <taxon>Bacteria</taxon>
        <taxon>Pseudomonadati</taxon>
        <taxon>Verrucomicrobiota</taxon>
        <taxon>Opitutia</taxon>
        <taxon>Opitutales</taxon>
        <taxon>Opitutaceae</taxon>
        <taxon>Opitutus</taxon>
    </lineage>
</organism>
<dbReference type="Gene3D" id="3.40.50.150">
    <property type="entry name" value="Vaccinia Virus protein VP39"/>
    <property type="match status" value="1"/>
</dbReference>
<dbReference type="OrthoDB" id="9800454at2"/>
<dbReference type="Proteomes" id="UP000007013">
    <property type="component" value="Chromosome"/>
</dbReference>
<dbReference type="RefSeq" id="WP_012376439.1">
    <property type="nucleotide sequence ID" value="NC_010571.1"/>
</dbReference>
<reference evidence="1 2" key="1">
    <citation type="journal article" date="2011" name="J. Bacteriol.">
        <title>Genome sequence of the verrucomicrobium Opitutus terrae PB90-1, an abundant inhabitant of rice paddy soil ecosystems.</title>
        <authorList>
            <person name="van Passel M.W."/>
            <person name="Kant R."/>
            <person name="Palva A."/>
            <person name="Copeland A."/>
            <person name="Lucas S."/>
            <person name="Lapidus A."/>
            <person name="Glavina del Rio T."/>
            <person name="Pitluck S."/>
            <person name="Goltsman E."/>
            <person name="Clum A."/>
            <person name="Sun H."/>
            <person name="Schmutz J."/>
            <person name="Larimer F.W."/>
            <person name="Land M.L."/>
            <person name="Hauser L."/>
            <person name="Kyrpides N."/>
            <person name="Mikhailova N."/>
            <person name="Richardson P.P."/>
            <person name="Janssen P.H."/>
            <person name="de Vos W.M."/>
            <person name="Smidt H."/>
        </authorList>
    </citation>
    <scope>NUCLEOTIDE SEQUENCE [LARGE SCALE GENOMIC DNA]</scope>
    <source>
        <strain evidence="2">DSM 11246 / JCM 15787 / PB90-1</strain>
    </source>
</reference>
<dbReference type="EMBL" id="CP001032">
    <property type="protein sequence ID" value="ACB76910.1"/>
    <property type="molecule type" value="Genomic_DNA"/>
</dbReference>
<dbReference type="SUPFAM" id="SSF53335">
    <property type="entry name" value="S-adenosyl-L-methionine-dependent methyltransferases"/>
    <property type="match status" value="1"/>
</dbReference>